<keyword evidence="1" id="KW-1133">Transmembrane helix</keyword>
<evidence type="ECO:0000313" key="2">
    <source>
        <dbReference type="EMBL" id="MEH8017250.1"/>
    </source>
</evidence>
<organism evidence="2 3">
    <name type="scientific">Rheinheimera muenzenbergensis</name>
    <dbReference type="NCBI Taxonomy" id="1193628"/>
    <lineage>
        <taxon>Bacteria</taxon>
        <taxon>Pseudomonadati</taxon>
        <taxon>Pseudomonadota</taxon>
        <taxon>Gammaproteobacteria</taxon>
        <taxon>Chromatiales</taxon>
        <taxon>Chromatiaceae</taxon>
        <taxon>Rheinheimera</taxon>
    </lineage>
</organism>
<name>A0ABU8C5R1_9GAMM</name>
<evidence type="ECO:0000256" key="1">
    <source>
        <dbReference type="SAM" id="Phobius"/>
    </source>
</evidence>
<dbReference type="Proteomes" id="UP001375382">
    <property type="component" value="Unassembled WGS sequence"/>
</dbReference>
<protein>
    <submittedName>
        <fullName evidence="2">Uncharacterized protein</fullName>
    </submittedName>
</protein>
<sequence length="169" mass="18700">MFIDWLANKDFGDSESVIISVAGVVIFAVAVFILDAFFLWNLNLLMLTGIAVVAGGFGFFVAKTSPVVIKVIPPAVVICVTALLSKEIYQNSTFQKERTEFLAKTDSCNALGLQIVNKTSRTPVCMHSDTLANNQYCSYYRDNEWFCHSYKHSDVIAKPGMPSVSKEVE</sequence>
<accession>A0ABU8C5R1</accession>
<comment type="caution">
    <text evidence="2">The sequence shown here is derived from an EMBL/GenBank/DDBJ whole genome shotgun (WGS) entry which is preliminary data.</text>
</comment>
<keyword evidence="1" id="KW-0812">Transmembrane</keyword>
<evidence type="ECO:0000313" key="3">
    <source>
        <dbReference type="Proteomes" id="UP001375382"/>
    </source>
</evidence>
<feature type="transmembrane region" description="Helical" evidence="1">
    <location>
        <begin position="17"/>
        <end position="37"/>
    </location>
</feature>
<dbReference type="EMBL" id="JALAAR010000005">
    <property type="protein sequence ID" value="MEH8017250.1"/>
    <property type="molecule type" value="Genomic_DNA"/>
</dbReference>
<reference evidence="2 3" key="1">
    <citation type="journal article" date="2023" name="Ecotoxicol. Environ. Saf.">
        <title>Mercury remediation potential of mercury-resistant strain Rheinheimera metallidurans sp. nov. isolated from a municipal waste dumping site.</title>
        <authorList>
            <person name="Yadav V."/>
            <person name="Manjhi A."/>
            <person name="Vadakedath N."/>
        </authorList>
    </citation>
    <scope>NUCLEOTIDE SEQUENCE [LARGE SCALE GENOMIC DNA]</scope>
    <source>
        <strain evidence="2 3">E-49</strain>
    </source>
</reference>
<feature type="transmembrane region" description="Helical" evidence="1">
    <location>
        <begin position="44"/>
        <end position="61"/>
    </location>
</feature>
<keyword evidence="3" id="KW-1185">Reference proteome</keyword>
<proteinExistence type="predicted"/>
<feature type="transmembrane region" description="Helical" evidence="1">
    <location>
        <begin position="67"/>
        <end position="85"/>
    </location>
</feature>
<gene>
    <name evidence="2" type="ORF">MN202_08400</name>
</gene>
<dbReference type="RefSeq" id="WP_335735656.1">
    <property type="nucleotide sequence ID" value="NZ_JALAAR010000005.1"/>
</dbReference>
<keyword evidence="1" id="KW-0472">Membrane</keyword>